<dbReference type="EMBL" id="CM042891">
    <property type="protein sequence ID" value="KAI4304833.1"/>
    <property type="molecule type" value="Genomic_DNA"/>
</dbReference>
<accession>A0ACB9L5J1</accession>
<name>A0ACB9L5J1_9MYRT</name>
<proteinExistence type="predicted"/>
<dbReference type="Proteomes" id="UP001057402">
    <property type="component" value="Chromosome 12"/>
</dbReference>
<reference evidence="2" key="1">
    <citation type="journal article" date="2023" name="Front. Plant Sci.">
        <title>Chromosomal-level genome assembly of Melastoma candidum provides insights into trichome evolution.</title>
        <authorList>
            <person name="Zhong Y."/>
            <person name="Wu W."/>
            <person name="Sun C."/>
            <person name="Zou P."/>
            <person name="Liu Y."/>
            <person name="Dai S."/>
            <person name="Zhou R."/>
        </authorList>
    </citation>
    <scope>NUCLEOTIDE SEQUENCE [LARGE SCALE GENOMIC DNA]</scope>
</reference>
<comment type="caution">
    <text evidence="1">The sequence shown here is derived from an EMBL/GenBank/DDBJ whole genome shotgun (WGS) entry which is preliminary data.</text>
</comment>
<sequence length="161" mass="17433">MEEGEEKARIAILGAGIFVKSSYIPTLAEISDIVDAGAIWSRSEEWNVSGGYGDLDEIVWDNLLPAVAVVLAGHVQESMFFKKHRQQLKITGLNLSLMVVADVGDIFSSSWISDVTNRAQGGFMLDMGVHFISGLKTHIGCELTSVSATTTHVDLTLLLIP</sequence>
<organism evidence="1 2">
    <name type="scientific">Melastoma candidum</name>
    <dbReference type="NCBI Taxonomy" id="119954"/>
    <lineage>
        <taxon>Eukaryota</taxon>
        <taxon>Viridiplantae</taxon>
        <taxon>Streptophyta</taxon>
        <taxon>Embryophyta</taxon>
        <taxon>Tracheophyta</taxon>
        <taxon>Spermatophyta</taxon>
        <taxon>Magnoliopsida</taxon>
        <taxon>eudicotyledons</taxon>
        <taxon>Gunneridae</taxon>
        <taxon>Pentapetalae</taxon>
        <taxon>rosids</taxon>
        <taxon>malvids</taxon>
        <taxon>Myrtales</taxon>
        <taxon>Melastomataceae</taxon>
        <taxon>Melastomatoideae</taxon>
        <taxon>Melastomateae</taxon>
        <taxon>Melastoma</taxon>
    </lineage>
</organism>
<gene>
    <name evidence="1" type="ORF">MLD38_040298</name>
</gene>
<protein>
    <submittedName>
        <fullName evidence="1">Uncharacterized protein</fullName>
    </submittedName>
</protein>
<evidence type="ECO:0000313" key="1">
    <source>
        <dbReference type="EMBL" id="KAI4304833.1"/>
    </source>
</evidence>
<evidence type="ECO:0000313" key="2">
    <source>
        <dbReference type="Proteomes" id="UP001057402"/>
    </source>
</evidence>
<keyword evidence="2" id="KW-1185">Reference proteome</keyword>